<dbReference type="OrthoDB" id="3886596at2"/>
<dbReference type="AlphaFoldDB" id="A0A0F6R0U2"/>
<dbReference type="STRING" id="35755.UL82_06650"/>
<keyword evidence="3" id="KW-1185">Reference proteome</keyword>
<evidence type="ECO:0000313" key="3">
    <source>
        <dbReference type="Proteomes" id="UP000033457"/>
    </source>
</evidence>
<dbReference type="EMBL" id="CP011312">
    <property type="protein sequence ID" value="AKE41495.1"/>
    <property type="molecule type" value="Genomic_DNA"/>
</dbReference>
<dbReference type="Proteomes" id="UP000271380">
    <property type="component" value="Chromosome"/>
</dbReference>
<dbReference type="Proteomes" id="UP000033457">
    <property type="component" value="Chromosome"/>
</dbReference>
<evidence type="ECO:0000313" key="2">
    <source>
        <dbReference type="EMBL" id="VEH08773.1"/>
    </source>
</evidence>
<evidence type="ECO:0000313" key="1">
    <source>
        <dbReference type="EMBL" id="AKE41495.1"/>
    </source>
</evidence>
<dbReference type="KEGG" id="cku:UL82_06650"/>
<accession>A0A0F6R0U2</accession>
<proteinExistence type="predicted"/>
<organism evidence="1 3">
    <name type="scientific">Corynebacterium kutscheri</name>
    <dbReference type="NCBI Taxonomy" id="35755"/>
    <lineage>
        <taxon>Bacteria</taxon>
        <taxon>Bacillati</taxon>
        <taxon>Actinomycetota</taxon>
        <taxon>Actinomycetes</taxon>
        <taxon>Mycobacteriales</taxon>
        <taxon>Corynebacteriaceae</taxon>
        <taxon>Corynebacterium</taxon>
    </lineage>
</organism>
<dbReference type="RefSeq" id="WP_046439816.1">
    <property type="nucleotide sequence ID" value="NZ_CP011312.1"/>
</dbReference>
<name>A0A0F6R0U2_9CORY</name>
<evidence type="ECO:0000313" key="4">
    <source>
        <dbReference type="Proteomes" id="UP000271380"/>
    </source>
</evidence>
<dbReference type="EMBL" id="LR134377">
    <property type="protein sequence ID" value="VEH08773.1"/>
    <property type="molecule type" value="Genomic_DNA"/>
</dbReference>
<dbReference type="HOGENOM" id="CLU_285111_0_0_11"/>
<reference evidence="2 4" key="2">
    <citation type="submission" date="2018-12" db="EMBL/GenBank/DDBJ databases">
        <authorList>
            <consortium name="Pathogen Informatics"/>
        </authorList>
    </citation>
    <scope>NUCLEOTIDE SEQUENCE [LARGE SCALE GENOMIC DNA]</scope>
    <source>
        <strain evidence="2 4">NCTC949</strain>
    </source>
</reference>
<sequence length="1147" mass="124862">MTDQVQPIADLNDSLLGWASQTELELAQKLAKVNYVYELGLATDQLERIERLYGIFLTRQLAAGADMTALLKISPALTLTAASARAFKLVDSVTFFSELAAGFGLELTQAQELGAALASTIELSAGLDIVNTLCTHAGIISTEIPYLLELLDQGVDVYDQAPTHFKAMAEAQPATAQVLLNGLIELRDFAIEHPKSWFDRNRSHLTLPTHIHEEAAAELRERPVGTLDRTVAVGVAGREMRPRVVFDVRRSKICLRLPEQPLTEPEGFVTWRISIDGTTKVYRTTRAWGDVSGFSEALDIAIDRPVREITVQDLSHNLLWTVPVVRAEDPILIFSLSGSEITEKASLHHQQVRVVVPNDYKLIDVVTGVDFFPESEQQVEGWAGWSAQHIDTSTACSMAAIQNGMQPSMDKVRSIEPRQRVRFRVPGDAIDCLHSISGLPVHSHSLLAEFPPTLSGQTETWHLAISSYGGVAVAGEEITQPEPLEVPAEGGIFHVFDPDLYDSPWVGEYLVRMRGPRNESFRHEFAIVEGAHAVLDISGACRSFRIPSAGGLSEASLVLKPTAKAFVADPQVVSVAPMEAGADLIVHTEEGDQLPLRFNPPRLTFELPLITEPAMWRASRLKLRPRELNAVGELRVRGAGRLIDPKVSVRNHHGAPVKTSKLTSCDSGITYSVDMAGIASSAAVMPQGRIDVEWTDPHSDRRVSVALADIYSSPEPEITLVDDSILVEGVELAGMWVWPITAPWTSPITLIVEDGRAALPENLIGAGPLKVQLHSLDPFMTLHTPSMPGKTALRLEQAGYFVDADEHLTQLSAFLAGESEEIPESQRVIPLLWDMIVSGRAFGEARKAIQQVLRAHPATALYGLSDSLVPAEKQPGRIVESGLVRCIFGTEKQVGEETTYHRAPWLGALELLGEFDAIATQESVTGEPLDKIASSFALMNQSEKVSEVVDKLGELAGDNMINILRTGRDTTLDTACIDHSTVAIASMDASQQEALLDMFFSRSNIVPGAIMDDGSRLLAVFETFTNRDKINDLLSSEGLISSAVTLLRTLRSTNKSLYAMARIRFDKLDGVDTDSKDNMWSLAPVVSFVLAMAARMNAHGLITSNKALDAVTDGWAALADVVPDLVTSDLVAADAIVLAIKHPGVVV</sequence>
<gene>
    <name evidence="2" type="ORF">NCTC949_01896</name>
    <name evidence="1" type="ORF">UL82_06650</name>
</gene>
<reference evidence="1 3" key="1">
    <citation type="journal article" date="2015" name="Genome Announc.">
        <title>Complete Genome Sequence of Corynebacterium kutscheri DSM 20755, a Corynebacterial Type Strain with Remarkably Low G+C Content of Chromosomal DNA.</title>
        <authorList>
            <person name="Ruckert C."/>
            <person name="Albersmeier A."/>
            <person name="Winkler A."/>
            <person name="Tauch A."/>
        </authorList>
    </citation>
    <scope>NUCLEOTIDE SEQUENCE [LARGE SCALE GENOMIC DNA]</scope>
    <source>
        <strain evidence="1 3">DSM 20755</strain>
    </source>
</reference>
<protein>
    <submittedName>
        <fullName evidence="1">Uncharacterized protein</fullName>
    </submittedName>
</protein>